<reference evidence="1 2" key="1">
    <citation type="submission" date="2015-01" db="EMBL/GenBank/DDBJ databases">
        <title>Rufibacter sp./DG31D/ whole genome sequencing.</title>
        <authorList>
            <person name="Kim M.K."/>
            <person name="Srinivasan S."/>
            <person name="Lee J.-J."/>
        </authorList>
    </citation>
    <scope>NUCLEOTIDE SEQUENCE [LARGE SCALE GENOMIC DNA]</scope>
    <source>
        <strain evidence="1 2">DG31D</strain>
    </source>
</reference>
<dbReference type="PATRIC" id="fig|1379910.4.peg.168"/>
<proteinExistence type="predicted"/>
<gene>
    <name evidence="1" type="ORF">TH63_00805</name>
</gene>
<protein>
    <submittedName>
        <fullName evidence="1">Uncharacterized protein</fullName>
    </submittedName>
</protein>
<evidence type="ECO:0000313" key="2">
    <source>
        <dbReference type="Proteomes" id="UP000036458"/>
    </source>
</evidence>
<accession>A0A0H4VFV1</accession>
<dbReference type="STRING" id="1379910.TH63_00805"/>
<dbReference type="AlphaFoldDB" id="A0A0H4VFV1"/>
<name>A0A0H4VFV1_9BACT</name>
<organism evidence="1 2">
    <name type="scientific">Rufibacter radiotolerans</name>
    <dbReference type="NCBI Taxonomy" id="1379910"/>
    <lineage>
        <taxon>Bacteria</taxon>
        <taxon>Pseudomonadati</taxon>
        <taxon>Bacteroidota</taxon>
        <taxon>Cytophagia</taxon>
        <taxon>Cytophagales</taxon>
        <taxon>Hymenobacteraceae</taxon>
        <taxon>Rufibacter</taxon>
    </lineage>
</organism>
<dbReference type="EMBL" id="CP010777">
    <property type="protein sequence ID" value="AKQ44500.1"/>
    <property type="molecule type" value="Genomic_DNA"/>
</dbReference>
<dbReference type="KEGG" id="ruf:TH63_00805"/>
<dbReference type="Proteomes" id="UP000036458">
    <property type="component" value="Chromosome"/>
</dbReference>
<keyword evidence="2" id="KW-1185">Reference proteome</keyword>
<sequence>MVSFILQEFIILVITSMNTTYSFHKVARTWAMIFSVPLYIGGTSLWLKEEIKDVVNEKEAQMLSSIKEEMKKSLAHKKQKQQTFLLP</sequence>
<evidence type="ECO:0000313" key="1">
    <source>
        <dbReference type="EMBL" id="AKQ44500.1"/>
    </source>
</evidence>